<dbReference type="EMBL" id="CP009818">
    <property type="protein sequence ID" value="ATZ56862.1"/>
    <property type="molecule type" value="Genomic_DNA"/>
</dbReference>
<dbReference type="Gene3D" id="4.10.240.10">
    <property type="entry name" value="Zn(2)-C6 fungal-type DNA-binding domain"/>
    <property type="match status" value="1"/>
</dbReference>
<dbReference type="SMART" id="SM00066">
    <property type="entry name" value="GAL4"/>
    <property type="match status" value="1"/>
</dbReference>
<dbReference type="GeneID" id="5430578"/>
<dbReference type="CDD" id="cd00067">
    <property type="entry name" value="GAL4"/>
    <property type="match status" value="1"/>
</dbReference>
<evidence type="ECO:0000256" key="2">
    <source>
        <dbReference type="ARBA" id="ARBA00022723"/>
    </source>
</evidence>
<organism evidence="10 11">
    <name type="scientific">Botryotinia fuckeliana (strain B05.10)</name>
    <name type="common">Noble rot fungus</name>
    <name type="synonym">Botrytis cinerea</name>
    <dbReference type="NCBI Taxonomy" id="332648"/>
    <lineage>
        <taxon>Eukaryota</taxon>
        <taxon>Fungi</taxon>
        <taxon>Dikarya</taxon>
        <taxon>Ascomycota</taxon>
        <taxon>Pezizomycotina</taxon>
        <taxon>Leotiomycetes</taxon>
        <taxon>Helotiales</taxon>
        <taxon>Sclerotiniaceae</taxon>
        <taxon>Botrytis</taxon>
    </lineage>
</organism>
<keyword evidence="7" id="KW-0539">Nucleus</keyword>
<dbReference type="InterPro" id="IPR001138">
    <property type="entry name" value="Zn2Cys6_DnaBD"/>
</dbReference>
<evidence type="ECO:0000256" key="7">
    <source>
        <dbReference type="ARBA" id="ARBA00023242"/>
    </source>
</evidence>
<reference evidence="10 11" key="1">
    <citation type="journal article" date="2011" name="PLoS Genet.">
        <title>Genomic analysis of the necrotrophic fungal pathogens Sclerotinia sclerotiorum and Botrytis cinerea.</title>
        <authorList>
            <person name="Amselem J."/>
            <person name="Cuomo C.A."/>
            <person name="van Kan J.A."/>
            <person name="Viaud M."/>
            <person name="Benito E.P."/>
            <person name="Couloux A."/>
            <person name="Coutinho P.M."/>
            <person name="de Vries R.P."/>
            <person name="Dyer P.S."/>
            <person name="Fillinger S."/>
            <person name="Fournier E."/>
            <person name="Gout L."/>
            <person name="Hahn M."/>
            <person name="Kohn L."/>
            <person name="Lapalu N."/>
            <person name="Plummer K.M."/>
            <person name="Pradier J.M."/>
            <person name="Quevillon E."/>
            <person name="Sharon A."/>
            <person name="Simon A."/>
            <person name="ten Have A."/>
            <person name="Tudzynski B."/>
            <person name="Tudzynski P."/>
            <person name="Wincker P."/>
            <person name="Andrew M."/>
            <person name="Anthouard V."/>
            <person name="Beever R.E."/>
            <person name="Beffa R."/>
            <person name="Benoit I."/>
            <person name="Bouzid O."/>
            <person name="Brault B."/>
            <person name="Chen Z."/>
            <person name="Choquer M."/>
            <person name="Collemare J."/>
            <person name="Cotton P."/>
            <person name="Danchin E.G."/>
            <person name="Da Silva C."/>
            <person name="Gautier A."/>
            <person name="Giraud C."/>
            <person name="Giraud T."/>
            <person name="Gonzalez C."/>
            <person name="Grossetete S."/>
            <person name="Guldener U."/>
            <person name="Henrissat B."/>
            <person name="Howlett B.J."/>
            <person name="Kodira C."/>
            <person name="Kretschmer M."/>
            <person name="Lappartient A."/>
            <person name="Leroch M."/>
            <person name="Levis C."/>
            <person name="Mauceli E."/>
            <person name="Neuveglise C."/>
            <person name="Oeser B."/>
            <person name="Pearson M."/>
            <person name="Poulain J."/>
            <person name="Poussereau N."/>
            <person name="Quesneville H."/>
            <person name="Rascle C."/>
            <person name="Schumacher J."/>
            <person name="Segurens B."/>
            <person name="Sexton A."/>
            <person name="Silva E."/>
            <person name="Sirven C."/>
            <person name="Soanes D.M."/>
            <person name="Talbot N.J."/>
            <person name="Templeton M."/>
            <person name="Yandava C."/>
            <person name="Yarden O."/>
            <person name="Zeng Q."/>
            <person name="Rollins J.A."/>
            <person name="Lebrun M.H."/>
            <person name="Dickman M."/>
        </authorList>
    </citation>
    <scope>NUCLEOTIDE SEQUENCE [LARGE SCALE GENOMIC DNA]</scope>
    <source>
        <strain evidence="10 11">B05.10</strain>
    </source>
</reference>
<reference evidence="10 11" key="2">
    <citation type="journal article" date="2012" name="Eukaryot. Cell">
        <title>Genome update of Botrytis cinerea strains B05.10 and T4.</title>
        <authorList>
            <person name="Staats M."/>
            <person name="van Kan J.A."/>
        </authorList>
    </citation>
    <scope>NUCLEOTIDE SEQUENCE [LARGE SCALE GENOMIC DNA]</scope>
    <source>
        <strain evidence="10 11">B05.10</strain>
    </source>
</reference>
<dbReference type="GO" id="GO:0006351">
    <property type="term" value="P:DNA-templated transcription"/>
    <property type="evidence" value="ECO:0007669"/>
    <property type="project" value="InterPro"/>
</dbReference>
<evidence type="ECO:0000256" key="5">
    <source>
        <dbReference type="ARBA" id="ARBA00023125"/>
    </source>
</evidence>
<keyword evidence="4" id="KW-0805">Transcription regulation</keyword>
<dbReference type="CDD" id="cd12148">
    <property type="entry name" value="fungal_TF_MHR"/>
    <property type="match status" value="1"/>
</dbReference>
<dbReference type="GO" id="GO:0003677">
    <property type="term" value="F:DNA binding"/>
    <property type="evidence" value="ECO:0007669"/>
    <property type="project" value="UniProtKB-KW"/>
</dbReference>
<dbReference type="GO" id="GO:0008270">
    <property type="term" value="F:zinc ion binding"/>
    <property type="evidence" value="ECO:0007669"/>
    <property type="project" value="InterPro"/>
</dbReference>
<dbReference type="Pfam" id="PF04082">
    <property type="entry name" value="Fungal_trans"/>
    <property type="match status" value="1"/>
</dbReference>
<gene>
    <name evidence="10" type="ORF">BCIN_14g00770</name>
</gene>
<dbReference type="GO" id="GO:0000981">
    <property type="term" value="F:DNA-binding transcription factor activity, RNA polymerase II-specific"/>
    <property type="evidence" value="ECO:0007669"/>
    <property type="project" value="InterPro"/>
</dbReference>
<dbReference type="InterPro" id="IPR036864">
    <property type="entry name" value="Zn2-C6_fun-type_DNA-bd_sf"/>
</dbReference>
<dbReference type="InterPro" id="IPR051615">
    <property type="entry name" value="Transcr_Regulatory_Elem"/>
</dbReference>
<evidence type="ECO:0000256" key="1">
    <source>
        <dbReference type="ARBA" id="ARBA00004123"/>
    </source>
</evidence>
<dbReference type="AlphaFoldDB" id="A0A384K262"/>
<dbReference type="VEuPathDB" id="FungiDB:Bcin14g00770"/>
<evidence type="ECO:0000256" key="8">
    <source>
        <dbReference type="SAM" id="MobiDB-lite"/>
    </source>
</evidence>
<dbReference type="SUPFAM" id="SSF57701">
    <property type="entry name" value="Zn2/Cys6 DNA-binding domain"/>
    <property type="match status" value="1"/>
</dbReference>
<dbReference type="PROSITE" id="PS50048">
    <property type="entry name" value="ZN2_CY6_FUNGAL_2"/>
    <property type="match status" value="1"/>
</dbReference>
<evidence type="ECO:0000313" key="11">
    <source>
        <dbReference type="Proteomes" id="UP000001798"/>
    </source>
</evidence>
<reference evidence="10 11" key="3">
    <citation type="journal article" date="2017" name="Mol. Plant Pathol.">
        <title>A gapless genome sequence of the fungus Botrytis cinerea.</title>
        <authorList>
            <person name="Van Kan J.A."/>
            <person name="Stassen J.H."/>
            <person name="Mosbach A."/>
            <person name="Van Der Lee T.A."/>
            <person name="Faino L."/>
            <person name="Farmer A.D."/>
            <person name="Papasotiriou D.G."/>
            <person name="Zhou S."/>
            <person name="Seidl M.F."/>
            <person name="Cottam E."/>
            <person name="Edel D."/>
            <person name="Hahn M."/>
            <person name="Schwartz D.C."/>
            <person name="Dietrich R.A."/>
            <person name="Widdison S."/>
            <person name="Scalliet G."/>
        </authorList>
    </citation>
    <scope>NUCLEOTIDE SEQUENCE [LARGE SCALE GENOMIC DNA]</scope>
    <source>
        <strain evidence="10 11">B05.10</strain>
    </source>
</reference>
<dbReference type="OrthoDB" id="10249920at2759"/>
<keyword evidence="6" id="KW-0804">Transcription</keyword>
<dbReference type="InterPro" id="IPR007219">
    <property type="entry name" value="XnlR_reg_dom"/>
</dbReference>
<feature type="domain" description="Zn(2)-C6 fungal-type" evidence="9">
    <location>
        <begin position="10"/>
        <end position="40"/>
    </location>
</feature>
<name>A0A384K262_BOTFB</name>
<dbReference type="KEGG" id="bfu:BCIN_14g00770"/>
<accession>A0A384K262</accession>
<evidence type="ECO:0000256" key="6">
    <source>
        <dbReference type="ARBA" id="ARBA00023163"/>
    </source>
</evidence>
<evidence type="ECO:0000313" key="10">
    <source>
        <dbReference type="EMBL" id="ATZ56862.1"/>
    </source>
</evidence>
<dbReference type="Pfam" id="PF00172">
    <property type="entry name" value="Zn_clus"/>
    <property type="match status" value="1"/>
</dbReference>
<dbReference type="PANTHER" id="PTHR31313:SF81">
    <property type="entry name" value="TY1 ENHANCER ACTIVATOR"/>
    <property type="match status" value="1"/>
</dbReference>
<evidence type="ECO:0000256" key="4">
    <source>
        <dbReference type="ARBA" id="ARBA00023015"/>
    </source>
</evidence>
<dbReference type="PROSITE" id="PS00463">
    <property type="entry name" value="ZN2_CY6_FUNGAL_1"/>
    <property type="match status" value="1"/>
</dbReference>
<evidence type="ECO:0000259" key="9">
    <source>
        <dbReference type="PROSITE" id="PS50048"/>
    </source>
</evidence>
<keyword evidence="11" id="KW-1185">Reference proteome</keyword>
<dbReference type="RefSeq" id="XP_024552789.1">
    <property type="nucleotide sequence ID" value="XM_024696975.1"/>
</dbReference>
<protein>
    <recommendedName>
        <fullName evidence="9">Zn(2)-C6 fungal-type domain-containing protein</fullName>
    </recommendedName>
</protein>
<feature type="region of interest" description="Disordered" evidence="8">
    <location>
        <begin position="78"/>
        <end position="114"/>
    </location>
</feature>
<feature type="compositionally biased region" description="Polar residues" evidence="8">
    <location>
        <begin position="78"/>
        <end position="95"/>
    </location>
</feature>
<keyword evidence="3" id="KW-0862">Zinc</keyword>
<keyword evidence="5" id="KW-0238">DNA-binding</keyword>
<evidence type="ECO:0000256" key="3">
    <source>
        <dbReference type="ARBA" id="ARBA00022833"/>
    </source>
</evidence>
<comment type="subcellular location">
    <subcellularLocation>
        <location evidence="1">Nucleus</location>
    </subcellularLocation>
</comment>
<proteinExistence type="predicted"/>
<keyword evidence="2" id="KW-0479">Metal-binding</keyword>
<sequence>MDHTKRIDLACVECRRRKRKCDGGKPQCSSCQAQERECVYDHERNNRKRRRDPEEVTQLEEQIEVLLQRVKELENGASSGISKRNVNLGSTSSPTRPGMDELSGAPSDQETRSASAVDEVGNMMWKLKINSNGDTSFVGPSSNFQFISAAQETRSDDQLQSSPMITASDMLSSDECLADKVLQQELFDVFNSVVNPSNQFLDASFLDNFNIHSTEVKLDEILLRNAMFALAACFSARENATHIGDIFYKSAENIVQQCCRSFPSLLAVRALAMLCWRDLTLDNENTAWMYNCMGAALTTQLGLHVVNLQNIAGISPESKDSRIRTFWLWFRIDRIATFSLGRQCCIPWTRVRTPWLESILTSSATLPELVFNYECQLLFLFDKYMDQIYSFQFHELDSQSRNKLLFDAREALCTFYNKMNRQLSSEQNGKSATTISLRMTYYMCLILVQRPLLREDPSGALHRMAVQSSNSSAVAITNLLRDYRKAGCLRVAPFVVVHHVLTAAIMHLLSVTSSNGTLRKRSINRFRECIEALGEMKYAWKRLRKAIALLQELAHRWSVVFALPMRLSYPLPAPPQNDISSQNIDQSLMEYQITAASEAHSKDNNFAHSYSAHTLENLPLKDDFPATEIKEGGGFANSDFTLGIYEMGDPFQLNDMNWLFPPIDQP</sequence>
<dbReference type="Proteomes" id="UP000001798">
    <property type="component" value="Chromosome 14"/>
</dbReference>
<dbReference type="GO" id="GO:0005634">
    <property type="term" value="C:nucleus"/>
    <property type="evidence" value="ECO:0007669"/>
    <property type="project" value="UniProtKB-SubCell"/>
</dbReference>
<dbReference type="PANTHER" id="PTHR31313">
    <property type="entry name" value="TY1 ENHANCER ACTIVATOR"/>
    <property type="match status" value="1"/>
</dbReference>